<evidence type="ECO:0000313" key="2">
    <source>
        <dbReference type="Proteomes" id="UP000001964"/>
    </source>
</evidence>
<name>Q0AKH9_MARMM</name>
<sequence>MVSDELRASSLDTGFKFPLERLDKAFGSLDFKPVQLSEIDEFHALANELIEGEIAGAADIGRVQEWTRRSLHMRRWNGRPDGFVASIPLSESGVSALLAGEFGFANARREWVCGLEERAAALLSWGLAGRTPHAQAAALRALLVGWRGFYSDVRVYARARTTEGKALMRRLNFEICAYPDGAPELYGSTGFPQKLGDMLLKRTVLGKWEGGS</sequence>
<gene>
    <name evidence="1" type="ordered locus">Mmar10_2933</name>
</gene>
<dbReference type="EMBL" id="CP000449">
    <property type="protein sequence ID" value="ABI67214.1"/>
    <property type="molecule type" value="Genomic_DNA"/>
</dbReference>
<protein>
    <recommendedName>
        <fullName evidence="3">N-acetyltransferase domain-containing protein</fullName>
    </recommendedName>
</protein>
<dbReference type="AlphaFoldDB" id="Q0AKH9"/>
<organism evidence="1 2">
    <name type="scientific">Maricaulis maris (strain MCS10)</name>
    <name type="common">Caulobacter maris</name>
    <dbReference type="NCBI Taxonomy" id="394221"/>
    <lineage>
        <taxon>Bacteria</taxon>
        <taxon>Pseudomonadati</taxon>
        <taxon>Pseudomonadota</taxon>
        <taxon>Alphaproteobacteria</taxon>
        <taxon>Maricaulales</taxon>
        <taxon>Maricaulaceae</taxon>
        <taxon>Maricaulis</taxon>
    </lineage>
</organism>
<dbReference type="KEGG" id="mmr:Mmar10_2933"/>
<evidence type="ECO:0000313" key="1">
    <source>
        <dbReference type="EMBL" id="ABI67214.1"/>
    </source>
</evidence>
<accession>Q0AKH9</accession>
<proteinExistence type="predicted"/>
<dbReference type="Proteomes" id="UP000001964">
    <property type="component" value="Chromosome"/>
</dbReference>
<reference evidence="1 2" key="1">
    <citation type="submission" date="2006-08" db="EMBL/GenBank/DDBJ databases">
        <title>Complete sequence of Maricaulis maris MCS10.</title>
        <authorList>
            <consortium name="US DOE Joint Genome Institute"/>
            <person name="Copeland A."/>
            <person name="Lucas S."/>
            <person name="Lapidus A."/>
            <person name="Barry K."/>
            <person name="Detter J.C."/>
            <person name="Glavina del Rio T."/>
            <person name="Hammon N."/>
            <person name="Israni S."/>
            <person name="Dalin E."/>
            <person name="Tice H."/>
            <person name="Pitluck S."/>
            <person name="Saunders E."/>
            <person name="Brettin T."/>
            <person name="Bruce D."/>
            <person name="Han C."/>
            <person name="Tapia R."/>
            <person name="Gilna P."/>
            <person name="Schmutz J."/>
            <person name="Larimer F."/>
            <person name="Land M."/>
            <person name="Hauser L."/>
            <person name="Kyrpides N."/>
            <person name="Mikhailova N."/>
            <person name="Viollier P."/>
            <person name="Stephens C."/>
            <person name="Richardson P."/>
        </authorList>
    </citation>
    <scope>NUCLEOTIDE SEQUENCE [LARGE SCALE GENOMIC DNA]</scope>
    <source>
        <strain evidence="1 2">MCS10</strain>
    </source>
</reference>
<dbReference type="HOGENOM" id="CLU_1298535_0_0_5"/>
<dbReference type="STRING" id="394221.Mmar10_2933"/>
<dbReference type="OrthoDB" id="7628858at2"/>
<keyword evidence="2" id="KW-1185">Reference proteome</keyword>
<evidence type="ECO:0008006" key="3">
    <source>
        <dbReference type="Google" id="ProtNLM"/>
    </source>
</evidence>